<dbReference type="GO" id="GO:0000981">
    <property type="term" value="F:DNA-binding transcription factor activity, RNA polymerase II-specific"/>
    <property type="evidence" value="ECO:0007669"/>
    <property type="project" value="InterPro"/>
</dbReference>
<dbReference type="AlphaFoldDB" id="A0A3F3QK58"/>
<dbReference type="SMART" id="SM00066">
    <property type="entry name" value="GAL4"/>
    <property type="match status" value="1"/>
</dbReference>
<evidence type="ECO:0000256" key="4">
    <source>
        <dbReference type="ARBA" id="ARBA00023125"/>
    </source>
</evidence>
<dbReference type="PROSITE" id="PS50048">
    <property type="entry name" value="ZN2_CY6_FUNGAL_2"/>
    <property type="match status" value="1"/>
</dbReference>
<dbReference type="InterPro" id="IPR036236">
    <property type="entry name" value="Znf_C2H2_sf"/>
</dbReference>
<dbReference type="CDD" id="cd00067">
    <property type="entry name" value="GAL4"/>
    <property type="match status" value="1"/>
</dbReference>
<protein>
    <recommendedName>
        <fullName evidence="13">Zn(2)-C6 fungal-type domain-containing protein</fullName>
    </recommendedName>
</protein>
<feature type="domain" description="C2H2-type" evidence="10">
    <location>
        <begin position="63"/>
        <end position="95"/>
    </location>
</feature>
<dbReference type="Gene3D" id="3.30.160.60">
    <property type="entry name" value="Classic Zinc Finger"/>
    <property type="match status" value="1"/>
</dbReference>
<dbReference type="STRING" id="1341132.A0A3F3QK58"/>
<keyword evidence="4" id="KW-0238">DNA-binding</keyword>
<feature type="compositionally biased region" description="Polar residues" evidence="8">
    <location>
        <begin position="142"/>
        <end position="158"/>
    </location>
</feature>
<evidence type="ECO:0000256" key="8">
    <source>
        <dbReference type="SAM" id="MobiDB-lite"/>
    </source>
</evidence>
<name>A0A3F3QK58_9EURO</name>
<feature type="region of interest" description="Disordered" evidence="8">
    <location>
        <begin position="140"/>
        <end position="163"/>
    </location>
</feature>
<dbReference type="PROSITE" id="PS00028">
    <property type="entry name" value="ZINC_FINGER_C2H2_1"/>
    <property type="match status" value="1"/>
</dbReference>
<dbReference type="EMBL" id="KZ852032">
    <property type="protein sequence ID" value="RDH39515.1"/>
    <property type="molecule type" value="Genomic_DNA"/>
</dbReference>
<dbReference type="GO" id="GO:0003677">
    <property type="term" value="F:DNA binding"/>
    <property type="evidence" value="ECO:0007669"/>
    <property type="project" value="UniProtKB-KW"/>
</dbReference>
<keyword evidence="5" id="KW-0804">Transcription</keyword>
<sequence>MPPPHPTAYCLFASSLVGYTTIQFSTDNRAMDEVWTCQFCSAVFHRLDHHKRHIATHSSQKPFKCGFCGSHYKRGDVLRRHWKSCSARIHAGQAIPGPRIGGKERHACDVCARLKKSCDGGKPCLECATRRKECTYLRLQESGGSPRNQHTPSPTFNKLQPEPINSIPDVALPTWDLGLQPYYPNHQTRLKARALRDGIQSEG</sequence>
<dbReference type="PROSITE" id="PS00463">
    <property type="entry name" value="ZN2_CY6_FUNGAL_1"/>
    <property type="match status" value="1"/>
</dbReference>
<dbReference type="InterPro" id="IPR013087">
    <property type="entry name" value="Znf_C2H2_type"/>
</dbReference>
<dbReference type="SMART" id="SM00355">
    <property type="entry name" value="ZnF_C2H2"/>
    <property type="match status" value="2"/>
</dbReference>
<dbReference type="RefSeq" id="XP_026632537.1">
    <property type="nucleotide sequence ID" value="XM_026764226.1"/>
</dbReference>
<dbReference type="SUPFAM" id="SSF57667">
    <property type="entry name" value="beta-beta-alpha zinc fingers"/>
    <property type="match status" value="1"/>
</dbReference>
<organism evidence="11 12">
    <name type="scientific">Aspergillus welwitschiae</name>
    <dbReference type="NCBI Taxonomy" id="1341132"/>
    <lineage>
        <taxon>Eukaryota</taxon>
        <taxon>Fungi</taxon>
        <taxon>Dikarya</taxon>
        <taxon>Ascomycota</taxon>
        <taxon>Pezizomycotina</taxon>
        <taxon>Eurotiomycetes</taxon>
        <taxon>Eurotiomycetidae</taxon>
        <taxon>Eurotiales</taxon>
        <taxon>Aspergillaceae</taxon>
        <taxon>Aspergillus</taxon>
        <taxon>Aspergillus subgen. Circumdati</taxon>
    </lineage>
</organism>
<feature type="domain" description="Zn(2)-C6 fungal-type" evidence="9">
    <location>
        <begin position="107"/>
        <end position="136"/>
    </location>
</feature>
<evidence type="ECO:0000259" key="9">
    <source>
        <dbReference type="PROSITE" id="PS50048"/>
    </source>
</evidence>
<dbReference type="InterPro" id="IPR036864">
    <property type="entry name" value="Zn2-C6_fun-type_DNA-bd_sf"/>
</dbReference>
<dbReference type="PROSITE" id="PS50157">
    <property type="entry name" value="ZINC_FINGER_C2H2_2"/>
    <property type="match status" value="2"/>
</dbReference>
<evidence type="ECO:0000256" key="7">
    <source>
        <dbReference type="PROSITE-ProRule" id="PRU00042"/>
    </source>
</evidence>
<reference evidence="11 12" key="1">
    <citation type="submission" date="2018-07" db="EMBL/GenBank/DDBJ databases">
        <title>The genomes of Aspergillus section Nigri reveals drivers in fungal speciation.</title>
        <authorList>
            <consortium name="DOE Joint Genome Institute"/>
            <person name="Vesth T.C."/>
            <person name="Nybo J."/>
            <person name="Theobald S."/>
            <person name="Brandl J."/>
            <person name="Frisvad J.C."/>
            <person name="Nielsen K.F."/>
            <person name="Lyhne E.K."/>
            <person name="Kogle M.E."/>
            <person name="Kuo A."/>
            <person name="Riley R."/>
            <person name="Clum A."/>
            <person name="Nolan M."/>
            <person name="Lipzen A."/>
            <person name="Salamov A."/>
            <person name="Henrissat B."/>
            <person name="Wiebenga A."/>
            <person name="De vries R.P."/>
            <person name="Grigoriev I.V."/>
            <person name="Mortensen U.H."/>
            <person name="Andersen M.R."/>
            <person name="Baker S.E."/>
        </authorList>
    </citation>
    <scope>NUCLEOTIDE SEQUENCE [LARGE SCALE GENOMIC DNA]</scope>
    <source>
        <strain evidence="11 12">CBS 139.54b</strain>
    </source>
</reference>
<evidence type="ECO:0008006" key="13">
    <source>
        <dbReference type="Google" id="ProtNLM"/>
    </source>
</evidence>
<evidence type="ECO:0000256" key="3">
    <source>
        <dbReference type="ARBA" id="ARBA00023015"/>
    </source>
</evidence>
<dbReference type="InterPro" id="IPR001138">
    <property type="entry name" value="Zn2Cys6_DnaBD"/>
</dbReference>
<keyword evidence="7" id="KW-0863">Zinc-finger</keyword>
<evidence type="ECO:0000313" key="12">
    <source>
        <dbReference type="Proteomes" id="UP000253729"/>
    </source>
</evidence>
<dbReference type="Gene3D" id="4.10.240.10">
    <property type="entry name" value="Zn(2)-C6 fungal-type DNA-binding domain"/>
    <property type="match status" value="1"/>
</dbReference>
<accession>A0A3F3QK58</accession>
<dbReference type="GeneID" id="38132582"/>
<dbReference type="GO" id="GO:0008270">
    <property type="term" value="F:zinc ion binding"/>
    <property type="evidence" value="ECO:0007669"/>
    <property type="project" value="UniProtKB-KW"/>
</dbReference>
<evidence type="ECO:0000259" key="10">
    <source>
        <dbReference type="PROSITE" id="PS50157"/>
    </source>
</evidence>
<feature type="domain" description="C2H2-type" evidence="10">
    <location>
        <begin position="35"/>
        <end position="62"/>
    </location>
</feature>
<evidence type="ECO:0000256" key="1">
    <source>
        <dbReference type="ARBA" id="ARBA00022723"/>
    </source>
</evidence>
<gene>
    <name evidence="11" type="ORF">BDQ94DRAFT_133224</name>
</gene>
<evidence type="ECO:0000256" key="6">
    <source>
        <dbReference type="ARBA" id="ARBA00023242"/>
    </source>
</evidence>
<keyword evidence="12" id="KW-1185">Reference proteome</keyword>
<keyword evidence="3" id="KW-0805">Transcription regulation</keyword>
<dbReference type="PANTHER" id="PTHR47660">
    <property type="entry name" value="TRANSCRIPTION FACTOR WITH C2H2 AND ZN(2)-CYS(6) DNA BINDING DOMAIN (EUROFUNG)-RELATED-RELATED"/>
    <property type="match status" value="1"/>
</dbReference>
<evidence type="ECO:0000313" key="11">
    <source>
        <dbReference type="EMBL" id="RDH39515.1"/>
    </source>
</evidence>
<evidence type="ECO:0000256" key="2">
    <source>
        <dbReference type="ARBA" id="ARBA00022833"/>
    </source>
</evidence>
<keyword evidence="6" id="KW-0539">Nucleus</keyword>
<keyword evidence="2" id="KW-0862">Zinc</keyword>
<dbReference type="Pfam" id="PF00172">
    <property type="entry name" value="Zn_clus"/>
    <property type="match status" value="1"/>
</dbReference>
<proteinExistence type="predicted"/>
<dbReference type="SUPFAM" id="SSF57701">
    <property type="entry name" value="Zn2/Cys6 DNA-binding domain"/>
    <property type="match status" value="1"/>
</dbReference>
<keyword evidence="1" id="KW-0479">Metal-binding</keyword>
<dbReference type="GO" id="GO:0009893">
    <property type="term" value="P:positive regulation of metabolic process"/>
    <property type="evidence" value="ECO:0007669"/>
    <property type="project" value="UniProtKB-ARBA"/>
</dbReference>
<dbReference type="Proteomes" id="UP000253729">
    <property type="component" value="Unassembled WGS sequence"/>
</dbReference>
<evidence type="ECO:0000256" key="5">
    <source>
        <dbReference type="ARBA" id="ARBA00023163"/>
    </source>
</evidence>